<feature type="transmembrane region" description="Helical" evidence="5">
    <location>
        <begin position="153"/>
        <end position="171"/>
    </location>
</feature>
<feature type="transmembrane region" description="Helical" evidence="5">
    <location>
        <begin position="201"/>
        <end position="222"/>
    </location>
</feature>
<evidence type="ECO:0000256" key="4">
    <source>
        <dbReference type="ARBA" id="ARBA00023136"/>
    </source>
</evidence>
<feature type="transmembrane region" description="Helical" evidence="5">
    <location>
        <begin position="383"/>
        <end position="401"/>
    </location>
</feature>
<keyword evidence="7" id="KW-0436">Ligase</keyword>
<feature type="domain" description="O-antigen ligase-related" evidence="6">
    <location>
        <begin position="249"/>
        <end position="391"/>
    </location>
</feature>
<dbReference type="PANTHER" id="PTHR37422:SF13">
    <property type="entry name" value="LIPOPOLYSACCHARIDE BIOSYNTHESIS PROTEIN PA4999-RELATED"/>
    <property type="match status" value="1"/>
</dbReference>
<feature type="transmembrane region" description="Helical" evidence="5">
    <location>
        <begin position="234"/>
        <end position="258"/>
    </location>
</feature>
<evidence type="ECO:0000256" key="2">
    <source>
        <dbReference type="ARBA" id="ARBA00022692"/>
    </source>
</evidence>
<feature type="transmembrane region" description="Helical" evidence="5">
    <location>
        <begin position="444"/>
        <end position="461"/>
    </location>
</feature>
<evidence type="ECO:0000259" key="6">
    <source>
        <dbReference type="Pfam" id="PF04932"/>
    </source>
</evidence>
<proteinExistence type="predicted"/>
<feature type="transmembrane region" description="Helical" evidence="5">
    <location>
        <begin position="413"/>
        <end position="432"/>
    </location>
</feature>
<feature type="transmembrane region" description="Helical" evidence="5">
    <location>
        <begin position="264"/>
        <end position="283"/>
    </location>
</feature>
<accession>A0ABS9DAG1</accession>
<sequence>MTLTKQDLSPQKSHYTLFLFFFFYLLFILPLPLGSNRPSAWSIGQIFVYCLLLFYVGFNWHQAKKTIIQNWFPIGIFVIVIGWMAFQYIAIPLDWLKILSPHSAAAYQKLGLESGSITLDKDETINSLLKLSGYLCVFLLGLCLLNTPKRVQLTLLFMVFAGTFNAFYGVFEILSGQDVSFVYAMKNDLRADGTFVSHNHFANFLTLCLSAGVGYFITTLTQRTFSSKKAYWQSWVYSLLETKTVVRLCLVIMVIALVMSHSRMGNTAFFSSFLGVSLLYMFIGKQVPKGLKVLVISMLIIDTFIVSAWFGLEKLTTRLTSTSLEAESRDEVVLDALPIVMDYPFTGSGAGSFQTIFASYKSERVGGFYDHAHNDYLQFTIEYGIPITLLLGILMLYMITLSIKLIYAASDKLVVGGAAAALMATSGMLIHMSVSFPLLPPANASYFVLFLAIICSLRTCFKNS</sequence>
<feature type="transmembrane region" description="Helical" evidence="5">
    <location>
        <begin position="290"/>
        <end position="312"/>
    </location>
</feature>
<reference evidence="7 8" key="1">
    <citation type="submission" date="2022-01" db="EMBL/GenBank/DDBJ databases">
        <title>Paraglaciecola sp. G1-23.</title>
        <authorList>
            <person name="Jin M.S."/>
            <person name="Han D.M."/>
            <person name="Kim H.M."/>
            <person name="Jeon C.O."/>
        </authorList>
    </citation>
    <scope>NUCLEOTIDE SEQUENCE [LARGE SCALE GENOMIC DNA]</scope>
    <source>
        <strain evidence="7 8">G1-23</strain>
    </source>
</reference>
<dbReference type="GO" id="GO:0016874">
    <property type="term" value="F:ligase activity"/>
    <property type="evidence" value="ECO:0007669"/>
    <property type="project" value="UniProtKB-KW"/>
</dbReference>
<dbReference type="Pfam" id="PF04932">
    <property type="entry name" value="Wzy_C"/>
    <property type="match status" value="1"/>
</dbReference>
<evidence type="ECO:0000256" key="1">
    <source>
        <dbReference type="ARBA" id="ARBA00004141"/>
    </source>
</evidence>
<evidence type="ECO:0000313" key="8">
    <source>
        <dbReference type="Proteomes" id="UP001521137"/>
    </source>
</evidence>
<gene>
    <name evidence="7" type="ORF">L0668_17425</name>
</gene>
<name>A0ABS9DAG1_9ALTE</name>
<dbReference type="PANTHER" id="PTHR37422">
    <property type="entry name" value="TEICHURONIC ACID BIOSYNTHESIS PROTEIN TUAE"/>
    <property type="match status" value="1"/>
</dbReference>
<keyword evidence="4 5" id="KW-0472">Membrane</keyword>
<keyword evidence="3 5" id="KW-1133">Transmembrane helix</keyword>
<keyword evidence="8" id="KW-1185">Reference proteome</keyword>
<dbReference type="EMBL" id="JAKGAS010000012">
    <property type="protein sequence ID" value="MCF2949904.1"/>
    <property type="molecule type" value="Genomic_DNA"/>
</dbReference>
<organism evidence="7 8">
    <name type="scientific">Paraglaciecola algarum</name>
    <dbReference type="NCBI Taxonomy" id="3050085"/>
    <lineage>
        <taxon>Bacteria</taxon>
        <taxon>Pseudomonadati</taxon>
        <taxon>Pseudomonadota</taxon>
        <taxon>Gammaproteobacteria</taxon>
        <taxon>Alteromonadales</taxon>
        <taxon>Alteromonadaceae</taxon>
        <taxon>Paraglaciecola</taxon>
    </lineage>
</organism>
<feature type="transmembrane region" description="Helical" evidence="5">
    <location>
        <begin position="128"/>
        <end position="146"/>
    </location>
</feature>
<dbReference type="InterPro" id="IPR051533">
    <property type="entry name" value="WaaL-like"/>
</dbReference>
<feature type="transmembrane region" description="Helical" evidence="5">
    <location>
        <begin position="70"/>
        <end position="91"/>
    </location>
</feature>
<dbReference type="RefSeq" id="WP_235314008.1">
    <property type="nucleotide sequence ID" value="NZ_JAKGAS010000012.1"/>
</dbReference>
<dbReference type="Proteomes" id="UP001521137">
    <property type="component" value="Unassembled WGS sequence"/>
</dbReference>
<protein>
    <submittedName>
        <fullName evidence="7">O-antigen ligase family protein</fullName>
    </submittedName>
</protein>
<evidence type="ECO:0000256" key="3">
    <source>
        <dbReference type="ARBA" id="ARBA00022989"/>
    </source>
</evidence>
<evidence type="ECO:0000256" key="5">
    <source>
        <dbReference type="SAM" id="Phobius"/>
    </source>
</evidence>
<evidence type="ECO:0000313" key="7">
    <source>
        <dbReference type="EMBL" id="MCF2949904.1"/>
    </source>
</evidence>
<keyword evidence="2 5" id="KW-0812">Transmembrane</keyword>
<feature type="transmembrane region" description="Helical" evidence="5">
    <location>
        <begin position="15"/>
        <end position="33"/>
    </location>
</feature>
<feature type="transmembrane region" description="Helical" evidence="5">
    <location>
        <begin position="39"/>
        <end position="58"/>
    </location>
</feature>
<dbReference type="InterPro" id="IPR007016">
    <property type="entry name" value="O-antigen_ligase-rel_domated"/>
</dbReference>
<comment type="caution">
    <text evidence="7">The sequence shown here is derived from an EMBL/GenBank/DDBJ whole genome shotgun (WGS) entry which is preliminary data.</text>
</comment>
<comment type="subcellular location">
    <subcellularLocation>
        <location evidence="1">Membrane</location>
        <topology evidence="1">Multi-pass membrane protein</topology>
    </subcellularLocation>
</comment>